<evidence type="ECO:0000256" key="2">
    <source>
        <dbReference type="SAM" id="Coils"/>
    </source>
</evidence>
<feature type="region of interest" description="Disordered" evidence="3">
    <location>
        <begin position="532"/>
        <end position="560"/>
    </location>
</feature>
<dbReference type="Proteomes" id="UP000041254">
    <property type="component" value="Unassembled WGS sequence"/>
</dbReference>
<evidence type="ECO:0000256" key="1">
    <source>
        <dbReference type="PROSITE-ProRule" id="PRU00502"/>
    </source>
</evidence>
<evidence type="ECO:0000256" key="3">
    <source>
        <dbReference type="SAM" id="MobiDB-lite"/>
    </source>
</evidence>
<dbReference type="OMA" id="ASECATD"/>
<dbReference type="GO" id="GO:0016567">
    <property type="term" value="P:protein ubiquitination"/>
    <property type="evidence" value="ECO:0007669"/>
    <property type="project" value="TreeGrafter"/>
</dbReference>
<keyword evidence="1" id="KW-0479">Metal-binding</keyword>
<dbReference type="GO" id="GO:0007265">
    <property type="term" value="P:Ras protein signal transduction"/>
    <property type="evidence" value="ECO:0007669"/>
    <property type="project" value="TreeGrafter"/>
</dbReference>
<dbReference type="PROSITE" id="PS50271">
    <property type="entry name" value="ZF_UBP"/>
    <property type="match status" value="1"/>
</dbReference>
<name>A0A0G4EJE2_VITBC</name>
<dbReference type="InParanoid" id="A0A0G4EJE2"/>
<feature type="compositionally biased region" description="Low complexity" evidence="3">
    <location>
        <begin position="751"/>
        <end position="768"/>
    </location>
</feature>
<dbReference type="InterPro" id="IPR013083">
    <property type="entry name" value="Znf_RING/FYVE/PHD"/>
</dbReference>
<feature type="coiled-coil region" evidence="2">
    <location>
        <begin position="605"/>
        <end position="660"/>
    </location>
</feature>
<feature type="region of interest" description="Disordered" evidence="3">
    <location>
        <begin position="665"/>
        <end position="724"/>
    </location>
</feature>
<dbReference type="AlphaFoldDB" id="A0A0G4EJE2"/>
<keyword evidence="2" id="KW-0175">Coiled coil</keyword>
<dbReference type="OrthoDB" id="273556at2759"/>
<sequence>MFHLVTKLSPCSAGLLRNGPVRLSHFEQTVEREENQGQDGNDIDDNARLCSPEEDAANQYDGTMTQPRTDAGGRREPAPRGGVQELTGECHLFQEKTGVTLPARHGGRSHGFRVLPLQRSHMLFLVAAPSTFSLPDLLAFFGESRASISILRVFRRPSWPSSRSASPPIHQPPDNSASPAHRPAACVSIGVQTEGPYQPLPSLPEDAITTIDNGDGGDERSPAGGVRQGAESEWDGEVDVPSPTPDFYSALVILDSQQHADNFYQAFHGKSFPSFTAQSVIGRREAPDSQQTTAGLPCCYLVFVASVTYWHAADGHNKHIEPPSPPLSPSLCSEIPSCPVCLERLDVSVTGILTQSSGWLSAGCLPLRSCNACRCVVKFPLSLHGTNKRRKTTASSTQGLAQLIKSSPQQSLPLRPPTTSTASSGALWEIDATTRSRASTGCGGISDMSIDSCRECGAHNQLWICLVCGHFGCGRYAGGHAKEHAATTGHRFCLQLSSGRIWDYDQDVFVHRRLVQAVAAGRFFEVALPHPADPTAAADGEVRGGDEDEKDGDLGDPEEAKKASECATDHLGMELDVVLVSQLDYQRHFFEEKLREAERSHACDLETLKAKAESLQDQAASLRQLISQGDHNRHQQEKALKHAQARVEGLRKDVDFLKEINHTMRANLSQLRPSTADDGPSAAKPDDQQATTTPSTASATTSDTPSVPHTGRSGRAARRDDALDNTIARLKDKLSSLYQELEQLESKDAARSCPSSSSSSSSAAAAAAAREDERR</sequence>
<dbReference type="Pfam" id="PF02148">
    <property type="entry name" value="zf-UBP"/>
    <property type="match status" value="1"/>
</dbReference>
<keyword evidence="6" id="KW-1185">Reference proteome</keyword>
<dbReference type="VEuPathDB" id="CryptoDB:Vbra_7613"/>
<evidence type="ECO:0000259" key="4">
    <source>
        <dbReference type="PROSITE" id="PS50271"/>
    </source>
</evidence>
<feature type="region of interest" description="Disordered" evidence="3">
    <location>
        <begin position="744"/>
        <end position="775"/>
    </location>
</feature>
<feature type="region of interest" description="Disordered" evidence="3">
    <location>
        <begin position="30"/>
        <end position="82"/>
    </location>
</feature>
<gene>
    <name evidence="5" type="ORF">Vbra_7613</name>
</gene>
<protein>
    <recommendedName>
        <fullName evidence="4">UBP-type domain-containing protein</fullName>
    </recommendedName>
</protein>
<dbReference type="PANTHER" id="PTHR24007">
    <property type="entry name" value="BRCA1-ASSOCIATED PROTEIN"/>
    <property type="match status" value="1"/>
</dbReference>
<dbReference type="SMART" id="SM00290">
    <property type="entry name" value="ZnF_UBP"/>
    <property type="match status" value="1"/>
</dbReference>
<dbReference type="GO" id="GO:0005737">
    <property type="term" value="C:cytoplasm"/>
    <property type="evidence" value="ECO:0007669"/>
    <property type="project" value="TreeGrafter"/>
</dbReference>
<evidence type="ECO:0000313" key="6">
    <source>
        <dbReference type="Proteomes" id="UP000041254"/>
    </source>
</evidence>
<feature type="domain" description="UBP-type" evidence="4">
    <location>
        <begin position="417"/>
        <end position="530"/>
    </location>
</feature>
<accession>A0A0G4EJE2</accession>
<dbReference type="GO" id="GO:0008270">
    <property type="term" value="F:zinc ion binding"/>
    <property type="evidence" value="ECO:0007669"/>
    <property type="project" value="UniProtKB-KW"/>
</dbReference>
<organism evidence="5 6">
    <name type="scientific">Vitrella brassicaformis (strain CCMP3155)</name>
    <dbReference type="NCBI Taxonomy" id="1169540"/>
    <lineage>
        <taxon>Eukaryota</taxon>
        <taxon>Sar</taxon>
        <taxon>Alveolata</taxon>
        <taxon>Colpodellida</taxon>
        <taxon>Vitrellaceae</taxon>
        <taxon>Vitrella</taxon>
    </lineage>
</organism>
<proteinExistence type="predicted"/>
<dbReference type="InterPro" id="IPR001607">
    <property type="entry name" value="Znf_UBP"/>
</dbReference>
<dbReference type="PANTHER" id="PTHR24007:SF7">
    <property type="entry name" value="BRCA1-ASSOCIATED PROTEIN"/>
    <property type="match status" value="1"/>
</dbReference>
<keyword evidence="1" id="KW-0863">Zinc-finger</keyword>
<evidence type="ECO:0000313" key="5">
    <source>
        <dbReference type="EMBL" id="CEL96633.1"/>
    </source>
</evidence>
<feature type="region of interest" description="Disordered" evidence="3">
    <location>
        <begin position="195"/>
        <end position="239"/>
    </location>
</feature>
<feature type="compositionally biased region" description="Acidic residues" evidence="3">
    <location>
        <begin position="546"/>
        <end position="557"/>
    </location>
</feature>
<feature type="compositionally biased region" description="Low complexity" evidence="3">
    <location>
        <begin position="688"/>
        <end position="705"/>
    </location>
</feature>
<feature type="region of interest" description="Disordered" evidence="3">
    <location>
        <begin position="160"/>
        <end position="182"/>
    </location>
</feature>
<dbReference type="SUPFAM" id="SSF57850">
    <property type="entry name" value="RING/U-box"/>
    <property type="match status" value="1"/>
</dbReference>
<dbReference type="STRING" id="1169540.A0A0G4EJE2"/>
<dbReference type="EMBL" id="CDMY01000243">
    <property type="protein sequence ID" value="CEL96633.1"/>
    <property type="molecule type" value="Genomic_DNA"/>
</dbReference>
<dbReference type="Gene3D" id="3.30.40.10">
    <property type="entry name" value="Zinc/RING finger domain, C3HC4 (zinc finger)"/>
    <property type="match status" value="1"/>
</dbReference>
<dbReference type="GO" id="GO:0061630">
    <property type="term" value="F:ubiquitin protein ligase activity"/>
    <property type="evidence" value="ECO:0007669"/>
    <property type="project" value="TreeGrafter"/>
</dbReference>
<reference evidence="5 6" key="1">
    <citation type="submission" date="2014-11" db="EMBL/GenBank/DDBJ databases">
        <authorList>
            <person name="Zhu J."/>
            <person name="Qi W."/>
            <person name="Song R."/>
        </authorList>
    </citation>
    <scope>NUCLEOTIDE SEQUENCE [LARGE SCALE GENOMIC DNA]</scope>
</reference>
<keyword evidence="1" id="KW-0862">Zinc</keyword>